<accession>A0ABT0H3B2</accession>
<name>A0ABT0H3B2_9HYPH</name>
<proteinExistence type="predicted"/>
<feature type="region of interest" description="Disordered" evidence="1">
    <location>
        <begin position="1"/>
        <end position="82"/>
    </location>
</feature>
<keyword evidence="3" id="KW-1185">Reference proteome</keyword>
<dbReference type="Proteomes" id="UP001431221">
    <property type="component" value="Unassembled WGS sequence"/>
</dbReference>
<dbReference type="RefSeq" id="WP_248159272.1">
    <property type="nucleotide sequence ID" value="NZ_JALNMJ010000027.1"/>
</dbReference>
<organism evidence="2 3">
    <name type="scientific">Roseibium sediminicola</name>
    <dbReference type="NCBI Taxonomy" id="2933272"/>
    <lineage>
        <taxon>Bacteria</taxon>
        <taxon>Pseudomonadati</taxon>
        <taxon>Pseudomonadota</taxon>
        <taxon>Alphaproteobacteria</taxon>
        <taxon>Hyphomicrobiales</taxon>
        <taxon>Stappiaceae</taxon>
        <taxon>Roseibium</taxon>
    </lineage>
</organism>
<protein>
    <recommendedName>
        <fullName evidence="4">50S ribosomal protein L2</fullName>
    </recommendedName>
</protein>
<dbReference type="EMBL" id="JALNMJ010000027">
    <property type="protein sequence ID" value="MCK7615583.1"/>
    <property type="molecule type" value="Genomic_DNA"/>
</dbReference>
<comment type="caution">
    <text evidence="2">The sequence shown here is derived from an EMBL/GenBank/DDBJ whole genome shotgun (WGS) entry which is preliminary data.</text>
</comment>
<evidence type="ECO:0008006" key="4">
    <source>
        <dbReference type="Google" id="ProtNLM"/>
    </source>
</evidence>
<feature type="compositionally biased region" description="Polar residues" evidence="1">
    <location>
        <begin position="33"/>
        <end position="43"/>
    </location>
</feature>
<evidence type="ECO:0000313" key="3">
    <source>
        <dbReference type="Proteomes" id="UP001431221"/>
    </source>
</evidence>
<evidence type="ECO:0000313" key="2">
    <source>
        <dbReference type="EMBL" id="MCK7615583.1"/>
    </source>
</evidence>
<gene>
    <name evidence="2" type="ORF">M0H32_25715</name>
</gene>
<evidence type="ECO:0000256" key="1">
    <source>
        <dbReference type="SAM" id="MobiDB-lite"/>
    </source>
</evidence>
<sequence length="82" mass="8731">MSATPPKNPLKSVAGTKPLRSRGFLSAPGGKVSVSTGETSDAAENSKHHRSRGARQVFVTSDGKPQDLSVKPKIRPYSLEDK</sequence>
<reference evidence="2" key="1">
    <citation type="submission" date="2022-04" db="EMBL/GenBank/DDBJ databases">
        <title>Roseibium sp. CAU 1639 isolated from mud.</title>
        <authorList>
            <person name="Kim W."/>
        </authorList>
    </citation>
    <scope>NUCLEOTIDE SEQUENCE</scope>
    <source>
        <strain evidence="2">CAU 1639</strain>
    </source>
</reference>